<keyword evidence="2" id="KW-0472">Membrane</keyword>
<reference evidence="3" key="1">
    <citation type="submission" date="2019-06" db="EMBL/GenBank/DDBJ databases">
        <authorList>
            <person name="Zheng W."/>
        </authorList>
    </citation>
    <scope>NUCLEOTIDE SEQUENCE</scope>
    <source>
        <strain evidence="3">QDHG01</strain>
    </source>
</reference>
<dbReference type="PANTHER" id="PTHR21623:SF2">
    <property type="entry name" value="COILED-COIL DOMAIN-CONTAINING PROTEIN 33"/>
    <property type="match status" value="1"/>
</dbReference>
<dbReference type="PANTHER" id="PTHR21623">
    <property type="entry name" value="SPERIOLIN-BINDING FACTOR"/>
    <property type="match status" value="1"/>
</dbReference>
<sequence>MHHKSQSSESLDKLSQLAFTYSPISVIVELLVALIEFPVIPRIVLTCLDHALLDELLALFLGDAFVALIVHLLLGVHTENFFDQVDKLLFHFTQLAYASICHVYNYILIQIMCSITLEIDSCFVKEKGTFFLVAQLDETEYPDKQKTSQKFRTDLQGYNSQYLRFHKNKFKFEGISLGNRLVFKFGCFKVKSSGGDSDMGFGFDPNDANQLLKNSVLYASSSYVVTQNFLSNLRANRDIKDKVEKREDIMYDQAGAEEQGRITCSYSLLIEGLDDLIYEDNREIEKVYFDTFVKDKAIITSSLAKVEKLLKKKGLELDEKVRQVDERNDALRTLAVDLAFLRKQHEQLVSQNESLARSLALRQRVDEIHIEIDVLSQSPQGIMELREIFTKMGMRYEVERRKAEALELEYQKIEPQLLSIKRIKTQMEEIKKASNEVDFHQQRYKAVIQRIQGHKETIKNQEEIITNLAHQIKAQTQSKAQVPSAQSDIRETQVLLGELKFKKEQLNQKLKQLQILLKMNNGELPSEYVQWARNEELVDKSSEVTQLRTLQEQLVTQIQSVTKQLDLLGPIRAVSYGSNRYYASGEGFYENEERQRRQAEDKRVMQLESRVAQARAEGLQRELVERAVVHAKKISDVKFKIAMAKAELEQGQSDKM</sequence>
<keyword evidence="4" id="KW-1185">Reference proteome</keyword>
<evidence type="ECO:0000256" key="1">
    <source>
        <dbReference type="SAM" id="Coils"/>
    </source>
</evidence>
<name>A0A8J8P143_HALGN</name>
<dbReference type="AlphaFoldDB" id="A0A8J8P143"/>
<dbReference type="EMBL" id="RRYP01002109">
    <property type="protein sequence ID" value="TNV85137.1"/>
    <property type="molecule type" value="Genomic_DNA"/>
</dbReference>
<organism evidence="3 4">
    <name type="scientific">Halteria grandinella</name>
    <dbReference type="NCBI Taxonomy" id="5974"/>
    <lineage>
        <taxon>Eukaryota</taxon>
        <taxon>Sar</taxon>
        <taxon>Alveolata</taxon>
        <taxon>Ciliophora</taxon>
        <taxon>Intramacronucleata</taxon>
        <taxon>Spirotrichea</taxon>
        <taxon>Stichotrichia</taxon>
        <taxon>Sporadotrichida</taxon>
        <taxon>Halteriidae</taxon>
        <taxon>Halteria</taxon>
    </lineage>
</organism>
<proteinExistence type="predicted"/>
<feature type="coiled-coil region" evidence="1">
    <location>
        <begin position="496"/>
        <end position="523"/>
    </location>
</feature>
<accession>A0A8J8P143</accession>
<keyword evidence="1" id="KW-0175">Coiled coil</keyword>
<comment type="caution">
    <text evidence="3">The sequence shown here is derived from an EMBL/GenBank/DDBJ whole genome shotgun (WGS) entry which is preliminary data.</text>
</comment>
<gene>
    <name evidence="3" type="ORF">FGO68_gene5346</name>
</gene>
<feature type="coiled-coil region" evidence="1">
    <location>
        <begin position="423"/>
        <end position="471"/>
    </location>
</feature>
<feature type="transmembrane region" description="Helical" evidence="2">
    <location>
        <begin position="56"/>
        <end position="76"/>
    </location>
</feature>
<dbReference type="GO" id="GO:0005777">
    <property type="term" value="C:peroxisome"/>
    <property type="evidence" value="ECO:0007669"/>
    <property type="project" value="TreeGrafter"/>
</dbReference>
<evidence type="ECO:0000256" key="2">
    <source>
        <dbReference type="SAM" id="Phobius"/>
    </source>
</evidence>
<protein>
    <submittedName>
        <fullName evidence="3">Uncharacterized protein</fullName>
    </submittedName>
</protein>
<dbReference type="Proteomes" id="UP000785679">
    <property type="component" value="Unassembled WGS sequence"/>
</dbReference>
<feature type="coiled-coil region" evidence="1">
    <location>
        <begin position="589"/>
        <end position="617"/>
    </location>
</feature>
<evidence type="ECO:0000313" key="4">
    <source>
        <dbReference type="Proteomes" id="UP000785679"/>
    </source>
</evidence>
<feature type="transmembrane region" description="Helical" evidence="2">
    <location>
        <begin position="21"/>
        <end position="44"/>
    </location>
</feature>
<feature type="transmembrane region" description="Helical" evidence="2">
    <location>
        <begin position="88"/>
        <end position="107"/>
    </location>
</feature>
<evidence type="ECO:0000313" key="3">
    <source>
        <dbReference type="EMBL" id="TNV85137.1"/>
    </source>
</evidence>
<dbReference type="OrthoDB" id="312035at2759"/>
<keyword evidence="2" id="KW-0812">Transmembrane</keyword>
<dbReference type="InterPro" id="IPR039889">
    <property type="entry name" value="CCD33"/>
</dbReference>
<keyword evidence="2" id="KW-1133">Transmembrane helix</keyword>